<dbReference type="AlphaFoldDB" id="B0TA11"/>
<feature type="domain" description="Integrase catalytic" evidence="2">
    <location>
        <begin position="164"/>
        <end position="328"/>
    </location>
</feature>
<gene>
    <name evidence="3" type="ordered locus">Caul_5446</name>
</gene>
<geneLocation type="plasmid" evidence="3">
    <name>pCAUL02</name>
</geneLocation>
<dbReference type="PROSITE" id="PS50994">
    <property type="entry name" value="INTEGRASE"/>
    <property type="match status" value="1"/>
</dbReference>
<dbReference type="GO" id="GO:0003676">
    <property type="term" value="F:nucleic acid binding"/>
    <property type="evidence" value="ECO:0007669"/>
    <property type="project" value="InterPro"/>
</dbReference>
<dbReference type="OrthoDB" id="9803231at2"/>
<evidence type="ECO:0000256" key="1">
    <source>
        <dbReference type="ARBA" id="ARBA00023172"/>
    </source>
</evidence>
<dbReference type="InterPro" id="IPR036397">
    <property type="entry name" value="RNaseH_sf"/>
</dbReference>
<dbReference type="PANTHER" id="PTHR10948:SF23">
    <property type="entry name" value="TRANSPOSASE INSI FOR INSERTION SEQUENCE ELEMENT IS30A-RELATED"/>
    <property type="match status" value="1"/>
</dbReference>
<protein>
    <submittedName>
        <fullName evidence="3">Integrase catalytic region</fullName>
    </submittedName>
</protein>
<dbReference type="InterPro" id="IPR051917">
    <property type="entry name" value="Transposase-Integrase"/>
</dbReference>
<dbReference type="HOGENOM" id="CLU_035706_0_1_5"/>
<reference evidence="3" key="1">
    <citation type="submission" date="2008-01" db="EMBL/GenBank/DDBJ databases">
        <title>Complete sequence of plasmid2 pCAUL02 of Caulobacter sp. K31.</title>
        <authorList>
            <consortium name="US DOE Joint Genome Institute"/>
            <person name="Copeland A."/>
            <person name="Lucas S."/>
            <person name="Lapidus A."/>
            <person name="Barry K."/>
            <person name="Glavina del Rio T."/>
            <person name="Dalin E."/>
            <person name="Tice H."/>
            <person name="Pitluck S."/>
            <person name="Bruce D."/>
            <person name="Goodwin L."/>
            <person name="Thompson L.S."/>
            <person name="Brettin T."/>
            <person name="Detter J.C."/>
            <person name="Han C."/>
            <person name="Schmutz J."/>
            <person name="Larimer F."/>
            <person name="Land M."/>
            <person name="Hauser L."/>
            <person name="Kyrpides N."/>
            <person name="Kim E."/>
            <person name="Stephens C."/>
            <person name="Richardson P."/>
        </authorList>
    </citation>
    <scope>NUCLEOTIDE SEQUENCE [LARGE SCALE GENOMIC DNA]</scope>
    <source>
        <plasmid evidence="3">K31</plasmid>
        <plasmid evidence="3">pCAUL02</plasmid>
    </source>
</reference>
<dbReference type="InterPro" id="IPR025246">
    <property type="entry name" value="IS30-like_HTH"/>
</dbReference>
<dbReference type="EMBL" id="CP000929">
    <property type="protein sequence ID" value="ABZ74560.1"/>
    <property type="molecule type" value="Genomic_DNA"/>
</dbReference>
<dbReference type="Gene3D" id="3.30.420.10">
    <property type="entry name" value="Ribonuclease H-like superfamily/Ribonuclease H"/>
    <property type="match status" value="1"/>
</dbReference>
<organism evidence="3">
    <name type="scientific">Caulobacter sp. (strain K31)</name>
    <dbReference type="NCBI Taxonomy" id="366602"/>
    <lineage>
        <taxon>Bacteria</taxon>
        <taxon>Pseudomonadati</taxon>
        <taxon>Pseudomonadota</taxon>
        <taxon>Alphaproteobacteria</taxon>
        <taxon>Caulobacterales</taxon>
        <taxon>Caulobacteraceae</taxon>
        <taxon>Caulobacter</taxon>
    </lineage>
</organism>
<proteinExistence type="predicted"/>
<dbReference type="SUPFAM" id="SSF53098">
    <property type="entry name" value="Ribonuclease H-like"/>
    <property type="match status" value="1"/>
</dbReference>
<name>B0TA11_CAUSK</name>
<dbReference type="GO" id="GO:0004803">
    <property type="term" value="F:transposase activity"/>
    <property type="evidence" value="ECO:0007669"/>
    <property type="project" value="TreeGrafter"/>
</dbReference>
<dbReference type="KEGG" id="cak:Caul_5446"/>
<dbReference type="GO" id="GO:0032196">
    <property type="term" value="P:transposition"/>
    <property type="evidence" value="ECO:0007669"/>
    <property type="project" value="TreeGrafter"/>
</dbReference>
<dbReference type="PANTHER" id="PTHR10948">
    <property type="entry name" value="TRANSPOSASE"/>
    <property type="match status" value="1"/>
</dbReference>
<evidence type="ECO:0000313" key="3">
    <source>
        <dbReference type="EMBL" id="ABZ74560.1"/>
    </source>
</evidence>
<sequence length="343" mass="39954">MGSRYDHITLEERHLICRWRDAKVPVRVISERLGRHPSTVHREIRRNWFDDGPWLRGYFAIAADQRASSRRRRVGKLHRDPELAHFVTQRLRETWSPEQIAGHLKATRQLQAYACHETIYRYVYGPDGRAAELYKLLPRMRRRRRARYARRPRGGLHIPLQNTIAQRPAHIGERQGYGHWECDLIAFRQEYGRHNITTLVERRSRYLIMIKNPSRSSTGIMAGLAERLEPLPPPMRQSITFDRGTEFAFFATLKRSLEIESYFCKPQAPWQKGTVENTNGRLRRFLPSDTDIALIPPEKLLELTTRLNRIPRKCLGYRTPEDVLGEQIAATAGTRATNGLCAT</sequence>
<dbReference type="InterPro" id="IPR001584">
    <property type="entry name" value="Integrase_cat-core"/>
</dbReference>
<dbReference type="InterPro" id="IPR012337">
    <property type="entry name" value="RNaseH-like_sf"/>
</dbReference>
<accession>B0TA11</accession>
<dbReference type="GO" id="GO:0005829">
    <property type="term" value="C:cytosol"/>
    <property type="evidence" value="ECO:0007669"/>
    <property type="project" value="TreeGrafter"/>
</dbReference>
<dbReference type="NCBIfam" id="NF033563">
    <property type="entry name" value="transpos_IS30"/>
    <property type="match status" value="1"/>
</dbReference>
<dbReference type="InterPro" id="IPR053392">
    <property type="entry name" value="Transposase_IS30-like"/>
</dbReference>
<dbReference type="GO" id="GO:0006310">
    <property type="term" value="P:DNA recombination"/>
    <property type="evidence" value="ECO:0007669"/>
    <property type="project" value="UniProtKB-KW"/>
</dbReference>
<evidence type="ECO:0000259" key="2">
    <source>
        <dbReference type="PROSITE" id="PS50994"/>
    </source>
</evidence>
<dbReference type="GO" id="GO:0015074">
    <property type="term" value="P:DNA integration"/>
    <property type="evidence" value="ECO:0007669"/>
    <property type="project" value="InterPro"/>
</dbReference>
<dbReference type="eggNOG" id="COG2826">
    <property type="taxonomic scope" value="Bacteria"/>
</dbReference>
<keyword evidence="3" id="KW-0614">Plasmid</keyword>
<keyword evidence="1" id="KW-0233">DNA recombination</keyword>
<dbReference type="Pfam" id="PF13936">
    <property type="entry name" value="HTH_38"/>
    <property type="match status" value="1"/>
</dbReference>